<dbReference type="EMBL" id="AJVK01036579">
    <property type="status" value="NOT_ANNOTATED_CDS"/>
    <property type="molecule type" value="Genomic_DNA"/>
</dbReference>
<accession>A0A1B0DLQ2</accession>
<dbReference type="AlphaFoldDB" id="A0A1B0DLQ2"/>
<evidence type="ECO:0000313" key="2">
    <source>
        <dbReference type="Proteomes" id="UP000092462"/>
    </source>
</evidence>
<name>A0A1B0DLQ2_PHLPP</name>
<reference evidence="1" key="1">
    <citation type="submission" date="2022-08" db="UniProtKB">
        <authorList>
            <consortium name="EnsemblMetazoa"/>
        </authorList>
    </citation>
    <scope>IDENTIFICATION</scope>
    <source>
        <strain evidence="1">Israel</strain>
    </source>
</reference>
<organism evidence="1 2">
    <name type="scientific">Phlebotomus papatasi</name>
    <name type="common">Sandfly</name>
    <dbReference type="NCBI Taxonomy" id="29031"/>
    <lineage>
        <taxon>Eukaryota</taxon>
        <taxon>Metazoa</taxon>
        <taxon>Ecdysozoa</taxon>
        <taxon>Arthropoda</taxon>
        <taxon>Hexapoda</taxon>
        <taxon>Insecta</taxon>
        <taxon>Pterygota</taxon>
        <taxon>Neoptera</taxon>
        <taxon>Endopterygota</taxon>
        <taxon>Diptera</taxon>
        <taxon>Nematocera</taxon>
        <taxon>Psychodoidea</taxon>
        <taxon>Psychodidae</taxon>
        <taxon>Phlebotomus</taxon>
        <taxon>Phlebotomus</taxon>
    </lineage>
</organism>
<proteinExistence type="predicted"/>
<dbReference type="VEuPathDB" id="VectorBase:PPAPM1_002086"/>
<dbReference type="Proteomes" id="UP000092462">
    <property type="component" value="Unassembled WGS sequence"/>
</dbReference>
<keyword evidence="2" id="KW-1185">Reference proteome</keyword>
<sequence>MASSNTVFFSDDEESFDSEDRKPQIQQAIAAVVPPTYADETLDTQVLLKSWNIKRDIIETVVAAKLTIWHLRVIEDDDIARLFGTNIADCVEFKYYLKKWRSEGAKLVEAPLPQVQIPQQSLMQMPDPLEQYNALAAIPFPPEPIDRGSKDHMHKIRRHASREEVERVLKMSARGKSILLYYNMNQKLETQHQAWLVDILADYYLQKYDGVSMKLVDRISDKIVELFPTEQKETYYTRRTVGGNPKGKLHDKFRNKRRLYISQGILKKKKNN</sequence>
<dbReference type="EnsemblMetazoa" id="PPAI009292-RA">
    <property type="protein sequence ID" value="PPAI009292-PA"/>
    <property type="gene ID" value="PPAI009292"/>
</dbReference>
<dbReference type="VEuPathDB" id="VectorBase:PPAI009292"/>
<protein>
    <submittedName>
        <fullName evidence="1">Uncharacterized protein</fullName>
    </submittedName>
</protein>
<evidence type="ECO:0000313" key="1">
    <source>
        <dbReference type="EnsemblMetazoa" id="PPAI009292-PA"/>
    </source>
</evidence>